<evidence type="ECO:0000313" key="3">
    <source>
        <dbReference type="EMBL" id="NYD32830.1"/>
    </source>
</evidence>
<dbReference type="PANTHER" id="PTHR43798:SF31">
    <property type="entry name" value="AB HYDROLASE SUPERFAMILY PROTEIN YCLE"/>
    <property type="match status" value="1"/>
</dbReference>
<dbReference type="PRINTS" id="PR00111">
    <property type="entry name" value="ABHYDROLASE"/>
</dbReference>
<dbReference type="GO" id="GO:0016787">
    <property type="term" value="F:hydrolase activity"/>
    <property type="evidence" value="ECO:0007669"/>
    <property type="project" value="UniProtKB-KW"/>
</dbReference>
<dbReference type="AlphaFoldDB" id="A0A852RVD5"/>
<reference evidence="3 4" key="1">
    <citation type="submission" date="2020-07" db="EMBL/GenBank/DDBJ databases">
        <title>Sequencing the genomes of 1000 actinobacteria strains.</title>
        <authorList>
            <person name="Klenk H.-P."/>
        </authorList>
    </citation>
    <scope>NUCLEOTIDE SEQUENCE [LARGE SCALE GENOMIC DNA]</scope>
    <source>
        <strain evidence="3 4">DSM 19082</strain>
    </source>
</reference>
<dbReference type="Gene3D" id="3.40.50.1820">
    <property type="entry name" value="alpha/beta hydrolase"/>
    <property type="match status" value="1"/>
</dbReference>
<dbReference type="EMBL" id="JACCBF010000001">
    <property type="protein sequence ID" value="NYD32830.1"/>
    <property type="molecule type" value="Genomic_DNA"/>
</dbReference>
<protein>
    <submittedName>
        <fullName evidence="3">Pimeloyl-ACP methyl ester carboxylesterase</fullName>
    </submittedName>
</protein>
<dbReference type="InterPro" id="IPR000073">
    <property type="entry name" value="AB_hydrolase_1"/>
</dbReference>
<dbReference type="PANTHER" id="PTHR43798">
    <property type="entry name" value="MONOACYLGLYCEROL LIPASE"/>
    <property type="match status" value="1"/>
</dbReference>
<dbReference type="InterPro" id="IPR050266">
    <property type="entry name" value="AB_hydrolase_sf"/>
</dbReference>
<comment type="caution">
    <text evidence="3">The sequence shown here is derived from an EMBL/GenBank/DDBJ whole genome shotgun (WGS) entry which is preliminary data.</text>
</comment>
<dbReference type="RefSeq" id="WP_179728953.1">
    <property type="nucleotide sequence ID" value="NZ_BAABEF010000001.1"/>
</dbReference>
<accession>A0A852RVD5</accession>
<dbReference type="SUPFAM" id="SSF53474">
    <property type="entry name" value="alpha/beta-Hydrolases"/>
    <property type="match status" value="1"/>
</dbReference>
<name>A0A852RVD5_9ACTN</name>
<dbReference type="Proteomes" id="UP000582231">
    <property type="component" value="Unassembled WGS sequence"/>
</dbReference>
<keyword evidence="1" id="KW-0378">Hydrolase</keyword>
<proteinExistence type="predicted"/>
<dbReference type="Pfam" id="PF12697">
    <property type="entry name" value="Abhydrolase_6"/>
    <property type="match status" value="1"/>
</dbReference>
<keyword evidence="4" id="KW-1185">Reference proteome</keyword>
<evidence type="ECO:0000313" key="4">
    <source>
        <dbReference type="Proteomes" id="UP000582231"/>
    </source>
</evidence>
<dbReference type="InterPro" id="IPR029058">
    <property type="entry name" value="AB_hydrolase_fold"/>
</dbReference>
<evidence type="ECO:0000256" key="1">
    <source>
        <dbReference type="ARBA" id="ARBA00022801"/>
    </source>
</evidence>
<gene>
    <name evidence="3" type="ORF">BJ958_004376</name>
</gene>
<feature type="domain" description="AB hydrolase-1" evidence="2">
    <location>
        <begin position="27"/>
        <end position="264"/>
    </location>
</feature>
<sequence length="288" mass="30595">MIQTETVVVNDLETRYLHGGPEGAPVVVFLHDGAWGASADVTWSGVLPLAAERFRVIAPDLLGFGGSAKAIRLDQAPFGFRLRHVLALLDQLGITEPVHLVGSSFGGSVALRGLTDPALRARIASATTISGTGGPWRTEAGAALGPFDGTEADVRRIVGLLVDDYAGIDDQVRERYRWAVVPGHYAGVMAIHTPVPEALQVERPADPYPASLGGVQQPVLLVACTQDPLVDQAWTGHLREVLPQAQVAELPHKHSPNISHPEETWQVLEDFLAGVAGLTREGATSAAE</sequence>
<dbReference type="GO" id="GO:0016020">
    <property type="term" value="C:membrane"/>
    <property type="evidence" value="ECO:0007669"/>
    <property type="project" value="TreeGrafter"/>
</dbReference>
<evidence type="ECO:0000259" key="2">
    <source>
        <dbReference type="Pfam" id="PF12697"/>
    </source>
</evidence>
<organism evidence="3 4">
    <name type="scientific">Nocardioides kongjuensis</name>
    <dbReference type="NCBI Taxonomy" id="349522"/>
    <lineage>
        <taxon>Bacteria</taxon>
        <taxon>Bacillati</taxon>
        <taxon>Actinomycetota</taxon>
        <taxon>Actinomycetes</taxon>
        <taxon>Propionibacteriales</taxon>
        <taxon>Nocardioidaceae</taxon>
        <taxon>Nocardioides</taxon>
    </lineage>
</organism>